<dbReference type="PROSITE" id="PS51755">
    <property type="entry name" value="OMPR_PHOB"/>
    <property type="match status" value="1"/>
</dbReference>
<keyword evidence="7" id="KW-1185">Reference proteome</keyword>
<dbReference type="RefSeq" id="WP_259628367.1">
    <property type="nucleotide sequence ID" value="NZ_JANYMP010000027.1"/>
</dbReference>
<dbReference type="SUPFAM" id="SSF52172">
    <property type="entry name" value="CheY-like"/>
    <property type="match status" value="1"/>
</dbReference>
<accession>A0A9X2VVD7</accession>
<name>A0A9X2VVD7_9PSEU</name>
<dbReference type="InterPro" id="IPR011006">
    <property type="entry name" value="CheY-like_superfamily"/>
</dbReference>
<dbReference type="GO" id="GO:0006355">
    <property type="term" value="P:regulation of DNA-templated transcription"/>
    <property type="evidence" value="ECO:0007669"/>
    <property type="project" value="InterPro"/>
</dbReference>
<proteinExistence type="predicted"/>
<dbReference type="Pfam" id="PF00072">
    <property type="entry name" value="Response_reg"/>
    <property type="match status" value="1"/>
</dbReference>
<dbReference type="PROSITE" id="PS50110">
    <property type="entry name" value="RESPONSE_REGULATORY"/>
    <property type="match status" value="1"/>
</dbReference>
<evidence type="ECO:0000256" key="1">
    <source>
        <dbReference type="ARBA" id="ARBA00023125"/>
    </source>
</evidence>
<dbReference type="GO" id="GO:0000156">
    <property type="term" value="F:phosphorelay response regulator activity"/>
    <property type="evidence" value="ECO:0007669"/>
    <property type="project" value="TreeGrafter"/>
</dbReference>
<dbReference type="CDD" id="cd00383">
    <property type="entry name" value="trans_reg_C"/>
    <property type="match status" value="1"/>
</dbReference>
<dbReference type="InterPro" id="IPR039420">
    <property type="entry name" value="WalR-like"/>
</dbReference>
<dbReference type="SMART" id="SM00448">
    <property type="entry name" value="REC"/>
    <property type="match status" value="1"/>
</dbReference>
<dbReference type="Gene3D" id="3.40.50.2300">
    <property type="match status" value="1"/>
</dbReference>
<keyword evidence="1 3" id="KW-0238">DNA-binding</keyword>
<dbReference type="GO" id="GO:0005829">
    <property type="term" value="C:cytosol"/>
    <property type="evidence" value="ECO:0007669"/>
    <property type="project" value="TreeGrafter"/>
</dbReference>
<protein>
    <submittedName>
        <fullName evidence="6">Response regulator transcription factor</fullName>
    </submittedName>
</protein>
<dbReference type="GO" id="GO:0000976">
    <property type="term" value="F:transcription cis-regulatory region binding"/>
    <property type="evidence" value="ECO:0007669"/>
    <property type="project" value="TreeGrafter"/>
</dbReference>
<evidence type="ECO:0000256" key="2">
    <source>
        <dbReference type="PROSITE-ProRule" id="PRU00169"/>
    </source>
</evidence>
<dbReference type="Pfam" id="PF00486">
    <property type="entry name" value="Trans_reg_C"/>
    <property type="match status" value="1"/>
</dbReference>
<evidence type="ECO:0000259" key="4">
    <source>
        <dbReference type="PROSITE" id="PS50110"/>
    </source>
</evidence>
<dbReference type="Proteomes" id="UP001141259">
    <property type="component" value="Unassembled WGS sequence"/>
</dbReference>
<dbReference type="InterPro" id="IPR036388">
    <property type="entry name" value="WH-like_DNA-bd_sf"/>
</dbReference>
<feature type="DNA-binding region" description="OmpR/PhoB-type" evidence="3">
    <location>
        <begin position="124"/>
        <end position="219"/>
    </location>
</feature>
<evidence type="ECO:0000313" key="6">
    <source>
        <dbReference type="EMBL" id="MCS7482902.1"/>
    </source>
</evidence>
<evidence type="ECO:0000259" key="5">
    <source>
        <dbReference type="PROSITE" id="PS51755"/>
    </source>
</evidence>
<comment type="caution">
    <text evidence="6">The sequence shown here is derived from an EMBL/GenBank/DDBJ whole genome shotgun (WGS) entry which is preliminary data.</text>
</comment>
<reference evidence="6" key="1">
    <citation type="submission" date="2022-08" db="EMBL/GenBank/DDBJ databases">
        <authorList>
            <person name="Tistechok S."/>
            <person name="Samborskyy M."/>
            <person name="Roman I."/>
        </authorList>
    </citation>
    <scope>NUCLEOTIDE SEQUENCE</scope>
    <source>
        <strain evidence="6">DSM 103496</strain>
    </source>
</reference>
<evidence type="ECO:0000313" key="7">
    <source>
        <dbReference type="Proteomes" id="UP001141259"/>
    </source>
</evidence>
<sequence length="219" mass="24034">MRVLVAEDERKLADTLARGLRHLGMSVDVCYDGDAALEKALVHDYDVVVLDRDLPEVHGDEVCRRITTEQRDSRVLMLTAAATIRDRVEGLGIGADDYLTKPFAFAELVARIGALGRRVRPALPPVLDQAGVQLDTARRFASRDGRPLKLAPKEFAVLGVLMRAEGAVVTTEQLLEKAWDEHADPFTNAVRVAVMTLRRKLGSPPLIHTVAGAGYRFGD</sequence>
<dbReference type="Gene3D" id="1.10.10.10">
    <property type="entry name" value="Winged helix-like DNA-binding domain superfamily/Winged helix DNA-binding domain"/>
    <property type="match status" value="1"/>
</dbReference>
<evidence type="ECO:0000256" key="3">
    <source>
        <dbReference type="PROSITE-ProRule" id="PRU01091"/>
    </source>
</evidence>
<feature type="modified residue" description="4-aspartylphosphate" evidence="2">
    <location>
        <position position="51"/>
    </location>
</feature>
<organism evidence="6 7">
    <name type="scientific">Umezawaea endophytica</name>
    <dbReference type="NCBI Taxonomy" id="1654476"/>
    <lineage>
        <taxon>Bacteria</taxon>
        <taxon>Bacillati</taxon>
        <taxon>Actinomycetota</taxon>
        <taxon>Actinomycetes</taxon>
        <taxon>Pseudonocardiales</taxon>
        <taxon>Pseudonocardiaceae</taxon>
        <taxon>Umezawaea</taxon>
    </lineage>
</organism>
<dbReference type="EMBL" id="JANYMP010000027">
    <property type="protein sequence ID" value="MCS7482902.1"/>
    <property type="molecule type" value="Genomic_DNA"/>
</dbReference>
<dbReference type="InterPro" id="IPR001789">
    <property type="entry name" value="Sig_transdc_resp-reg_receiver"/>
</dbReference>
<dbReference type="Gene3D" id="6.10.250.690">
    <property type="match status" value="1"/>
</dbReference>
<gene>
    <name evidence="6" type="ORF">NZH93_39155</name>
</gene>
<feature type="domain" description="Response regulatory" evidence="4">
    <location>
        <begin position="2"/>
        <end position="116"/>
    </location>
</feature>
<feature type="domain" description="OmpR/PhoB-type" evidence="5">
    <location>
        <begin position="124"/>
        <end position="219"/>
    </location>
</feature>
<dbReference type="AlphaFoldDB" id="A0A9X2VVD7"/>
<dbReference type="GO" id="GO:0032993">
    <property type="term" value="C:protein-DNA complex"/>
    <property type="evidence" value="ECO:0007669"/>
    <property type="project" value="TreeGrafter"/>
</dbReference>
<dbReference type="InterPro" id="IPR001867">
    <property type="entry name" value="OmpR/PhoB-type_DNA-bd"/>
</dbReference>
<dbReference type="PANTHER" id="PTHR48111:SF36">
    <property type="entry name" value="TRANSCRIPTIONAL REGULATORY PROTEIN CUTR"/>
    <property type="match status" value="1"/>
</dbReference>
<keyword evidence="2" id="KW-0597">Phosphoprotein</keyword>
<dbReference type="SMART" id="SM00862">
    <property type="entry name" value="Trans_reg_C"/>
    <property type="match status" value="1"/>
</dbReference>
<dbReference type="PANTHER" id="PTHR48111">
    <property type="entry name" value="REGULATOR OF RPOS"/>
    <property type="match status" value="1"/>
</dbReference>